<keyword evidence="3" id="KW-1185">Reference proteome</keyword>
<reference evidence="2 3" key="1">
    <citation type="journal article" date="2024" name="J. Plant Pathol.">
        <title>Sequence and assembly of the genome of Seiridium unicorne, isolate CBS 538.82, causal agent of cypress canker disease.</title>
        <authorList>
            <person name="Scali E."/>
            <person name="Rocca G.D."/>
            <person name="Danti R."/>
            <person name="Garbelotto M."/>
            <person name="Barberini S."/>
            <person name="Baroncelli R."/>
            <person name="Emiliani G."/>
        </authorList>
    </citation>
    <scope>NUCLEOTIDE SEQUENCE [LARGE SCALE GENOMIC DNA]</scope>
    <source>
        <strain evidence="2 3">BM-138-508</strain>
    </source>
</reference>
<feature type="signal peptide" evidence="1">
    <location>
        <begin position="1"/>
        <end position="21"/>
    </location>
</feature>
<evidence type="ECO:0000256" key="1">
    <source>
        <dbReference type="SAM" id="SignalP"/>
    </source>
</evidence>
<accession>A0ABR2UWL0</accession>
<evidence type="ECO:0000313" key="2">
    <source>
        <dbReference type="EMBL" id="KAK9418661.1"/>
    </source>
</evidence>
<keyword evidence="1" id="KW-0732">Signal</keyword>
<feature type="chain" id="PRO_5045989063" evidence="1">
    <location>
        <begin position="22"/>
        <end position="71"/>
    </location>
</feature>
<protein>
    <submittedName>
        <fullName evidence="2">Uncharacterized protein</fullName>
    </submittedName>
</protein>
<organism evidence="2 3">
    <name type="scientific">Seiridium unicorne</name>
    <dbReference type="NCBI Taxonomy" id="138068"/>
    <lineage>
        <taxon>Eukaryota</taxon>
        <taxon>Fungi</taxon>
        <taxon>Dikarya</taxon>
        <taxon>Ascomycota</taxon>
        <taxon>Pezizomycotina</taxon>
        <taxon>Sordariomycetes</taxon>
        <taxon>Xylariomycetidae</taxon>
        <taxon>Amphisphaeriales</taxon>
        <taxon>Sporocadaceae</taxon>
        <taxon>Seiridium</taxon>
    </lineage>
</organism>
<proteinExistence type="predicted"/>
<gene>
    <name evidence="2" type="ORF">SUNI508_07918</name>
</gene>
<comment type="caution">
    <text evidence="2">The sequence shown here is derived from an EMBL/GenBank/DDBJ whole genome shotgun (WGS) entry which is preliminary data.</text>
</comment>
<evidence type="ECO:0000313" key="3">
    <source>
        <dbReference type="Proteomes" id="UP001408356"/>
    </source>
</evidence>
<dbReference type="Proteomes" id="UP001408356">
    <property type="component" value="Unassembled WGS sequence"/>
</dbReference>
<dbReference type="EMBL" id="JARVKF010000363">
    <property type="protein sequence ID" value="KAK9418661.1"/>
    <property type="molecule type" value="Genomic_DNA"/>
</dbReference>
<sequence>MQLSNTLYVVPLLATGACGLAIGTPNVGAAAGDTRAVAPDSSNDEAWSFGQVDIWSSNKAVRLVGNAIIKG</sequence>
<name>A0ABR2UWL0_9PEZI</name>